<name>A0A7R8VIZ3_TIMDO</name>
<sequence length="549" mass="59580">MPPEKPPPVHPTEIRTSISSSSAVELNTTSALANYATEADANPQDNVRGIAGSFLQTLVSVGYVLQYSVGPYVSYVTLTVVPVALLAAMFCVSGVAQSTRDPREWLRDRTMKEGRDELRSIQVRVMTAGRRVLLGISGGGVTAPPSLRAPNGASIKIDRNSEDRGIGVGILVGCTKVLLVVGGDETSIFILSSHISGVDDAKWRRNETSKLALYAPGSFLFDIINIPIAHIKDAGVTMYATELSFFSYLLTMYTMLTMRRVLLPVRIIRLDTNHDNGAREMEVIFKVSVTAFALRDDGNTMLKKPPPVHLTDIRTSVSPSLAVQSTVRAALLLSLSLLTFQQMIAVMTYAQNLFQDIGSHGYSSVSALVVDLVMLSSSCSSFTSFLLIDHVESRPLILGSSFISSLLIDHVDSRPLMLGSSSLLIDHVESRPLMLGSSSLLIDHVESRPLMLVSEIIIVVAQEGPYTGQYLGVGGGVGGSVPRTVIRDVSSPDVNDKAMSLISVWLAFLTFIPSKFFLNLSESVVIQVDFWKSGDFSLLTRPTQPREDK</sequence>
<proteinExistence type="predicted"/>
<dbReference type="AlphaFoldDB" id="A0A7R8VIZ3"/>
<dbReference type="InterPro" id="IPR036259">
    <property type="entry name" value="MFS_trans_sf"/>
</dbReference>
<evidence type="ECO:0000313" key="2">
    <source>
        <dbReference type="EMBL" id="CAD7197763.1"/>
    </source>
</evidence>
<keyword evidence="1" id="KW-0812">Transmembrane</keyword>
<accession>A0A7R8VIZ3</accession>
<reference evidence="2" key="1">
    <citation type="submission" date="2020-11" db="EMBL/GenBank/DDBJ databases">
        <authorList>
            <person name="Tran Van P."/>
        </authorList>
    </citation>
    <scope>NUCLEOTIDE SEQUENCE</scope>
</reference>
<dbReference type="GO" id="GO:0022857">
    <property type="term" value="F:transmembrane transporter activity"/>
    <property type="evidence" value="ECO:0007669"/>
    <property type="project" value="TreeGrafter"/>
</dbReference>
<feature type="transmembrane region" description="Helical" evidence="1">
    <location>
        <begin position="236"/>
        <end position="256"/>
    </location>
</feature>
<gene>
    <name evidence="2" type="ORF">TDIB3V08_LOCUS4065</name>
</gene>
<dbReference type="InterPro" id="IPR050549">
    <property type="entry name" value="MFS_Trehalose_Transporter"/>
</dbReference>
<dbReference type="SUPFAM" id="SSF103473">
    <property type="entry name" value="MFS general substrate transporter"/>
    <property type="match status" value="1"/>
</dbReference>
<protein>
    <submittedName>
        <fullName evidence="2">Uncharacterized protein</fullName>
    </submittedName>
</protein>
<evidence type="ECO:0000256" key="1">
    <source>
        <dbReference type="SAM" id="Phobius"/>
    </source>
</evidence>
<feature type="transmembrane region" description="Helical" evidence="1">
    <location>
        <begin position="72"/>
        <end position="96"/>
    </location>
</feature>
<dbReference type="GO" id="GO:0016020">
    <property type="term" value="C:membrane"/>
    <property type="evidence" value="ECO:0007669"/>
    <property type="project" value="TreeGrafter"/>
</dbReference>
<dbReference type="Gene3D" id="1.20.1250.20">
    <property type="entry name" value="MFS general substrate transporter like domains"/>
    <property type="match status" value="1"/>
</dbReference>
<organism evidence="2">
    <name type="scientific">Timema douglasi</name>
    <name type="common">Walking stick</name>
    <dbReference type="NCBI Taxonomy" id="61478"/>
    <lineage>
        <taxon>Eukaryota</taxon>
        <taxon>Metazoa</taxon>
        <taxon>Ecdysozoa</taxon>
        <taxon>Arthropoda</taxon>
        <taxon>Hexapoda</taxon>
        <taxon>Insecta</taxon>
        <taxon>Pterygota</taxon>
        <taxon>Neoptera</taxon>
        <taxon>Polyneoptera</taxon>
        <taxon>Phasmatodea</taxon>
        <taxon>Timematodea</taxon>
        <taxon>Timematoidea</taxon>
        <taxon>Timematidae</taxon>
        <taxon>Timema</taxon>
    </lineage>
</organism>
<keyword evidence="1" id="KW-0472">Membrane</keyword>
<dbReference type="EMBL" id="OA565824">
    <property type="protein sequence ID" value="CAD7197763.1"/>
    <property type="molecule type" value="Genomic_DNA"/>
</dbReference>
<dbReference type="PANTHER" id="PTHR48021">
    <property type="match status" value="1"/>
</dbReference>
<keyword evidence="1" id="KW-1133">Transmembrane helix</keyword>
<dbReference type="PANTHER" id="PTHR48021:SF1">
    <property type="entry name" value="GH07001P-RELATED"/>
    <property type="match status" value="1"/>
</dbReference>